<accession>A0AA49Q866</accession>
<dbReference type="EMBL" id="CP130613">
    <property type="protein sequence ID" value="WKW16498.1"/>
    <property type="molecule type" value="Genomic_DNA"/>
</dbReference>
<evidence type="ECO:0000313" key="2">
    <source>
        <dbReference type="EMBL" id="WKW16498.1"/>
    </source>
</evidence>
<proteinExistence type="predicted"/>
<dbReference type="KEGG" id="pspc:Strain318_002914"/>
<organism evidence="1">
    <name type="scientific">Pseudogemmatithrix spongiicola</name>
    <dbReference type="NCBI Taxonomy" id="3062599"/>
    <lineage>
        <taxon>Bacteria</taxon>
        <taxon>Pseudomonadati</taxon>
        <taxon>Gemmatimonadota</taxon>
        <taxon>Gemmatimonadia</taxon>
        <taxon>Gemmatimonadales</taxon>
        <taxon>Gemmatimonadaceae</taxon>
        <taxon>Pseudogemmatithrix</taxon>
    </lineage>
</organism>
<accession>A0AA49JXG2</accession>
<sequence>MLRRLALLVVLSACTLEPPFERSNPFDPGSPYPMRLVGVPDTVFAIGQRFQATIERDPPIDQSTLSIQWRVTDPNDILAPATQLQHLFNGEFLATNAMSAELKTLAVGARFNEEVVVGRSIVVGQLVDTLRLSCGSVAAPVACSAVPLAVGATLNVRSASRDARGFAVQGLQHAMARATVTLRTPGVLSSTFTPNTTGTYTFAAVAAGSTWLVIRSDRAVDSVQVTVTP</sequence>
<evidence type="ECO:0000313" key="1">
    <source>
        <dbReference type="EMBL" id="WKW13592.1"/>
    </source>
</evidence>
<dbReference type="AlphaFoldDB" id="A0AA49JXG2"/>
<dbReference type="Proteomes" id="UP001229955">
    <property type="component" value="Chromosome"/>
</dbReference>
<name>A0AA49JXG2_9BACT</name>
<evidence type="ECO:0000313" key="3">
    <source>
        <dbReference type="Proteomes" id="UP001229955"/>
    </source>
</evidence>
<reference evidence="1" key="1">
    <citation type="submission" date="2023-07" db="EMBL/GenBank/DDBJ databases">
        <authorList>
            <person name="Haufschild T."/>
            <person name="Kallscheuer N."/>
            <person name="Hammer J."/>
            <person name="Kohn T."/>
            <person name="Kabuu M."/>
            <person name="Jogler M."/>
            <person name="Wohfarth N."/>
            <person name="Heuer A."/>
            <person name="Rohde M."/>
            <person name="van Teeseling M.C.F."/>
            <person name="Jogler C."/>
        </authorList>
    </citation>
    <scope>NUCLEOTIDE SEQUENCE</scope>
    <source>
        <strain evidence="1">Strain 138</strain>
        <strain evidence="2">Strain 318</strain>
    </source>
</reference>
<protein>
    <submittedName>
        <fullName evidence="1">Uncharacterized protein</fullName>
    </submittedName>
</protein>
<dbReference type="RefSeq" id="WP_367886430.1">
    <property type="nucleotide sequence ID" value="NZ_CP130612.1"/>
</dbReference>
<gene>
    <name evidence="1" type="ORF">Strain138_002916</name>
    <name evidence="2" type="ORF">Strain318_002914</name>
</gene>
<keyword evidence="3" id="KW-1185">Reference proteome</keyword>
<dbReference type="EMBL" id="CP130612">
    <property type="protein sequence ID" value="WKW13592.1"/>
    <property type="molecule type" value="Genomic_DNA"/>
</dbReference>